<dbReference type="RefSeq" id="WP_040751834.1">
    <property type="nucleotide sequence ID" value="NZ_JACHIT010000002.1"/>
</dbReference>
<dbReference type="GO" id="GO:0005886">
    <property type="term" value="C:plasma membrane"/>
    <property type="evidence" value="ECO:0007669"/>
    <property type="project" value="TreeGrafter"/>
</dbReference>
<dbReference type="GO" id="GO:0071766">
    <property type="term" value="P:Actinobacterium-type cell wall biogenesis"/>
    <property type="evidence" value="ECO:0007669"/>
    <property type="project" value="UniProtKB-ARBA"/>
</dbReference>
<proteinExistence type="inferred from homology"/>
<dbReference type="Gene3D" id="3.30.300.30">
    <property type="match status" value="1"/>
</dbReference>
<dbReference type="FunFam" id="3.40.50.12780:FF:000013">
    <property type="entry name" value="Long-chain-fatty-acid--AMP ligase FadD32"/>
    <property type="match status" value="1"/>
</dbReference>
<sequence length="1123" mass="122591">MATENPNPPNLTTVLRRRAEAHPDRLALSFIRDAAHAWPDSAEAITYSALDRRARVIAAALTEAAEPGARMVLLYAPGPEYVAAFFGCLYAGMVAVPAYPPTADSRADRLLAVIDDAGAAAYLTSSDSADLCRTWLAGAGGRPHLPPIVTDILPNAPATDLPGAEGDRLAFLQYTSGSTGDPKGVMLTHANLLANAVAINAGLAIDDGDRQVSWLPPYHDMGLIAGILQPIYSGIETVLMAPATFLRDPICWLEAIDRFGGTYSGAPNFALDLCVRQANPGRLTGLDLSRVRTMYSGAEPVRPATLERFADRFAANGFRPTAFMPAYGLAESGLVVTLRTRGTGAGPATNVAAVERNTPSAYTTNGALVSVGEPVRECVVRIVDPDTTVAQPDDTVGEIWTSNPGVALGYWGRPEISAEIFRVRIRGGDPAVRFLRTGDLGFLRDGQLYVTGRMKDVIIIRGENHYPQDLEETVWCTDPRLRAGCTAAFTAPFVPGGDERERLVVVQEISGSVSAAEAAEITRATRKRVAMVHGVPLDELVLIPPRGILKTSSGKIRRRATRQAFLDGALAGAVVAAPDAPAVPEATPSASGVRERLLGALRTVLTLPALGAHDDFFEWGGDSLLAVEAAAVAAEAGIGFDARLLYTHPSAALLATELERGGTALEPEGLYSAARGHIPRVPDADDYPVSPIQRRWAADYLGDFTKTWGNMLFDVPLADGGDRERLARAIDRVWSDHEALRTVFDIRDGEFRQRIQPQVPVPLGESDLRDLTDQELGRRLDTIRTELGSATLDVVDGPLTRFHLVHTARGDIALGVIHHMIVDGWSMLILRRELAETYRVLCRGEDPPPRPLDRYRDYAVWMYELERSGGLDTARDYWQRKLSEPLPDTLPVDQTAVRGPDNRTASVTVRVPDDAAAAVARLAQASRISTAVLLNTVFFTVLHRHTGGDDLIVYTPLAGRDRADIRDAIGMFINNVPMRMRFHSRPDFRTVAHDLQQQLVESVIHQRWQLDRMAQDLGLPRDPDQFPISNTFFSTLDIDDPLPPATVEAHTPTARMLFTDTRFHLMFYAYEHPNGLRLECKYRQVLFEETEVVGLVRDFLHTLDDLATMGLDIPIEWVSAGQP</sequence>
<name>A0A7W9ULF8_9NOCA</name>
<comment type="caution">
    <text evidence="7">The sequence shown here is derived from an EMBL/GenBank/DDBJ whole genome shotgun (WGS) entry which is preliminary data.</text>
</comment>
<evidence type="ECO:0000256" key="2">
    <source>
        <dbReference type="ARBA" id="ARBA00006432"/>
    </source>
</evidence>
<feature type="domain" description="Carrier" evidence="6">
    <location>
        <begin position="588"/>
        <end position="662"/>
    </location>
</feature>
<dbReference type="InterPro" id="IPR023213">
    <property type="entry name" value="CAT-like_dom_sf"/>
</dbReference>
<keyword evidence="8" id="KW-1185">Reference proteome</keyword>
<dbReference type="InterPro" id="IPR009081">
    <property type="entry name" value="PP-bd_ACP"/>
</dbReference>
<dbReference type="Gene3D" id="3.30.559.30">
    <property type="entry name" value="Nonribosomal peptide synthetase, condensation domain"/>
    <property type="match status" value="1"/>
</dbReference>
<protein>
    <submittedName>
        <fullName evidence="7">Acyl-CoA synthetase (AMP-forming)/AMP-acid ligase II</fullName>
    </submittedName>
</protein>
<evidence type="ECO:0000259" key="6">
    <source>
        <dbReference type="PROSITE" id="PS50075"/>
    </source>
</evidence>
<dbReference type="InterPro" id="IPR020845">
    <property type="entry name" value="AMP-binding_CS"/>
</dbReference>
<dbReference type="CDD" id="cd05931">
    <property type="entry name" value="FAAL"/>
    <property type="match status" value="1"/>
</dbReference>
<keyword evidence="5" id="KW-0443">Lipid metabolism</keyword>
<dbReference type="InterPro" id="IPR036736">
    <property type="entry name" value="ACP-like_sf"/>
</dbReference>
<dbReference type="InterPro" id="IPR042099">
    <property type="entry name" value="ANL_N_sf"/>
</dbReference>
<dbReference type="EMBL" id="JACHIT010000002">
    <property type="protein sequence ID" value="MBB5917327.1"/>
    <property type="molecule type" value="Genomic_DNA"/>
</dbReference>
<dbReference type="SUPFAM" id="SSF47336">
    <property type="entry name" value="ACP-like"/>
    <property type="match status" value="1"/>
</dbReference>
<dbReference type="InterPro" id="IPR001242">
    <property type="entry name" value="Condensation_dom"/>
</dbReference>
<dbReference type="PROSITE" id="PS50075">
    <property type="entry name" value="CARRIER"/>
    <property type="match status" value="1"/>
</dbReference>
<evidence type="ECO:0000256" key="1">
    <source>
        <dbReference type="ARBA" id="ARBA00001957"/>
    </source>
</evidence>
<evidence type="ECO:0000256" key="4">
    <source>
        <dbReference type="ARBA" id="ARBA00022832"/>
    </source>
</evidence>
<dbReference type="Proteomes" id="UP000540412">
    <property type="component" value="Unassembled WGS sequence"/>
</dbReference>
<organism evidence="7 8">
    <name type="scientific">Nocardia transvalensis</name>
    <dbReference type="NCBI Taxonomy" id="37333"/>
    <lineage>
        <taxon>Bacteria</taxon>
        <taxon>Bacillati</taxon>
        <taxon>Actinomycetota</taxon>
        <taxon>Actinomycetes</taxon>
        <taxon>Mycobacteriales</taxon>
        <taxon>Nocardiaceae</taxon>
        <taxon>Nocardia</taxon>
    </lineage>
</organism>
<dbReference type="PROSITE" id="PS00455">
    <property type="entry name" value="AMP_BINDING"/>
    <property type="match status" value="1"/>
</dbReference>
<evidence type="ECO:0000256" key="5">
    <source>
        <dbReference type="ARBA" id="ARBA00023098"/>
    </source>
</evidence>
<dbReference type="PANTHER" id="PTHR22754:SF32">
    <property type="entry name" value="DISCO-INTERACTING PROTEIN 2"/>
    <property type="match status" value="1"/>
</dbReference>
<gene>
    <name evidence="7" type="ORF">BJY24_006239</name>
</gene>
<dbReference type="AlphaFoldDB" id="A0A7W9ULF8"/>
<dbReference type="InterPro" id="IPR040097">
    <property type="entry name" value="FAAL/FAAC"/>
</dbReference>
<comment type="similarity">
    <text evidence="2">Belongs to the ATP-dependent AMP-binding enzyme family.</text>
</comment>
<evidence type="ECO:0000256" key="3">
    <source>
        <dbReference type="ARBA" id="ARBA00022598"/>
    </source>
</evidence>
<dbReference type="GO" id="GO:0070566">
    <property type="term" value="F:adenylyltransferase activity"/>
    <property type="evidence" value="ECO:0007669"/>
    <property type="project" value="TreeGrafter"/>
</dbReference>
<dbReference type="UniPathway" id="UPA00011"/>
<keyword evidence="4" id="KW-0276">Fatty acid metabolism</keyword>
<dbReference type="SUPFAM" id="SSF56801">
    <property type="entry name" value="Acetyl-CoA synthetase-like"/>
    <property type="match status" value="1"/>
</dbReference>
<dbReference type="SUPFAM" id="SSF52777">
    <property type="entry name" value="CoA-dependent acyltransferases"/>
    <property type="match status" value="2"/>
</dbReference>
<keyword evidence="3 7" id="KW-0436">Ligase</keyword>
<dbReference type="PANTHER" id="PTHR22754">
    <property type="entry name" value="DISCO-INTERACTING PROTEIN 2 DIP2 -RELATED"/>
    <property type="match status" value="1"/>
</dbReference>
<dbReference type="Pfam" id="PF00668">
    <property type="entry name" value="Condensation"/>
    <property type="match status" value="1"/>
</dbReference>
<dbReference type="Pfam" id="PF00501">
    <property type="entry name" value="AMP-binding"/>
    <property type="match status" value="1"/>
</dbReference>
<dbReference type="Gene3D" id="1.10.1200.10">
    <property type="entry name" value="ACP-like"/>
    <property type="match status" value="1"/>
</dbReference>
<dbReference type="GO" id="GO:0006633">
    <property type="term" value="P:fatty acid biosynthetic process"/>
    <property type="evidence" value="ECO:0007669"/>
    <property type="project" value="TreeGrafter"/>
</dbReference>
<comment type="cofactor">
    <cofactor evidence="1">
        <name>pantetheine 4'-phosphate</name>
        <dbReference type="ChEBI" id="CHEBI:47942"/>
    </cofactor>
</comment>
<dbReference type="InterPro" id="IPR045851">
    <property type="entry name" value="AMP-bd_C_sf"/>
</dbReference>
<dbReference type="InterPro" id="IPR000873">
    <property type="entry name" value="AMP-dep_synth/lig_dom"/>
</dbReference>
<dbReference type="GO" id="GO:0016874">
    <property type="term" value="F:ligase activity"/>
    <property type="evidence" value="ECO:0007669"/>
    <property type="project" value="UniProtKB-KW"/>
</dbReference>
<dbReference type="Gene3D" id="3.30.559.10">
    <property type="entry name" value="Chloramphenicol acetyltransferase-like domain"/>
    <property type="match status" value="1"/>
</dbReference>
<reference evidence="7 8" key="1">
    <citation type="submission" date="2020-08" db="EMBL/GenBank/DDBJ databases">
        <title>Sequencing the genomes of 1000 actinobacteria strains.</title>
        <authorList>
            <person name="Klenk H.-P."/>
        </authorList>
    </citation>
    <scope>NUCLEOTIDE SEQUENCE [LARGE SCALE GENOMIC DNA]</scope>
    <source>
        <strain evidence="7 8">DSM 43582</strain>
    </source>
</reference>
<dbReference type="Gene3D" id="3.40.50.12780">
    <property type="entry name" value="N-terminal domain of ligase-like"/>
    <property type="match status" value="1"/>
</dbReference>
<evidence type="ECO:0000313" key="7">
    <source>
        <dbReference type="EMBL" id="MBB5917327.1"/>
    </source>
</evidence>
<dbReference type="Pfam" id="PF00550">
    <property type="entry name" value="PP-binding"/>
    <property type="match status" value="1"/>
</dbReference>
<accession>A0A7W9ULF8</accession>
<evidence type="ECO:0000313" key="8">
    <source>
        <dbReference type="Proteomes" id="UP000540412"/>
    </source>
</evidence>